<evidence type="ECO:0000256" key="3">
    <source>
        <dbReference type="ARBA" id="ARBA00022989"/>
    </source>
</evidence>
<sequence>MARHVVGGHDEATEARPLLSPAPDSQESADGPSTCQHLPRCSWPWMHVVALVIVIAVVSDIGESLYAAPRVRFFESIICAEYYRREDSSLVHRHGEIPEHLCKVNPVQDELASVLGWQLFFDSIPAILLPVPYGYLADRHGRKRILIMAMVGYTMSYIWTLFSAGALHLPLHYVWLSSLFSFFGGGVSVGTTILTTIVADVVPPESRTTVFFYRFCTDLIADVAIPPLTSFLMSKNIWIPLLGAVFFQGISSVMTLTLPETLPPPIPQEVVDDSASPPISTSAAEPEDDSKFDQRWTNWIRQTRDSFIFVKRDTAVAALVLTFLISKVGRQSTNVLFQYASKRYGWSLSQAGLLVSLRAAVNIALFAAILPAIASFTLRRVGAAPLRDLLLARGSIIFLLLGSLLLFLSATPAVMIIGIILFTLGTGFAPTARSLVTSLVESQCIETTSDIGRLYALISVMEGIGALVAALGMSWALRFGLRLGQAWLGLPFGFAAFLFTVVAIITFSIKVKNV</sequence>
<dbReference type="InterPro" id="IPR020846">
    <property type="entry name" value="MFS_dom"/>
</dbReference>
<dbReference type="GO" id="GO:0022857">
    <property type="term" value="F:transmembrane transporter activity"/>
    <property type="evidence" value="ECO:0007669"/>
    <property type="project" value="InterPro"/>
</dbReference>
<organism evidence="8 9">
    <name type="scientific">Fonsecaea multimorphosa CBS 102226</name>
    <dbReference type="NCBI Taxonomy" id="1442371"/>
    <lineage>
        <taxon>Eukaryota</taxon>
        <taxon>Fungi</taxon>
        <taxon>Dikarya</taxon>
        <taxon>Ascomycota</taxon>
        <taxon>Pezizomycotina</taxon>
        <taxon>Eurotiomycetes</taxon>
        <taxon>Chaetothyriomycetidae</taxon>
        <taxon>Chaetothyriales</taxon>
        <taxon>Herpotrichiellaceae</taxon>
        <taxon>Fonsecaea</taxon>
    </lineage>
</organism>
<dbReference type="AlphaFoldDB" id="A0A0D2JGW7"/>
<dbReference type="InterPro" id="IPR011701">
    <property type="entry name" value="MFS"/>
</dbReference>
<dbReference type="EMBL" id="KN848105">
    <property type="protein sequence ID" value="KIX92417.1"/>
    <property type="molecule type" value="Genomic_DNA"/>
</dbReference>
<feature type="transmembrane region" description="Helical" evidence="6">
    <location>
        <begin position="237"/>
        <end position="258"/>
    </location>
</feature>
<feature type="transmembrane region" description="Helical" evidence="6">
    <location>
        <begin position="145"/>
        <end position="167"/>
    </location>
</feature>
<dbReference type="InterPro" id="IPR036259">
    <property type="entry name" value="MFS_trans_sf"/>
</dbReference>
<keyword evidence="9" id="KW-1185">Reference proteome</keyword>
<evidence type="ECO:0000259" key="7">
    <source>
        <dbReference type="PROSITE" id="PS50850"/>
    </source>
</evidence>
<dbReference type="RefSeq" id="XP_016626540.1">
    <property type="nucleotide sequence ID" value="XM_016782379.1"/>
</dbReference>
<dbReference type="Proteomes" id="UP000053411">
    <property type="component" value="Unassembled WGS sequence"/>
</dbReference>
<feature type="transmembrane region" description="Helical" evidence="6">
    <location>
        <begin position="414"/>
        <end position="433"/>
    </location>
</feature>
<evidence type="ECO:0000313" key="8">
    <source>
        <dbReference type="EMBL" id="KIX92417.1"/>
    </source>
</evidence>
<evidence type="ECO:0000256" key="2">
    <source>
        <dbReference type="ARBA" id="ARBA00022692"/>
    </source>
</evidence>
<feature type="domain" description="Major facilitator superfamily (MFS) profile" evidence="7">
    <location>
        <begin position="48"/>
        <end position="514"/>
    </location>
</feature>
<evidence type="ECO:0000256" key="6">
    <source>
        <dbReference type="SAM" id="Phobius"/>
    </source>
</evidence>
<comment type="subcellular location">
    <subcellularLocation>
        <location evidence="1">Membrane</location>
        <topology evidence="1">Multi-pass membrane protein</topology>
    </subcellularLocation>
</comment>
<dbReference type="OrthoDB" id="4157019at2759"/>
<feature type="region of interest" description="Disordered" evidence="5">
    <location>
        <begin position="1"/>
        <end position="33"/>
    </location>
</feature>
<name>A0A0D2JGW7_9EURO</name>
<dbReference type="PANTHER" id="PTHR23507">
    <property type="entry name" value="ZGC:174356"/>
    <property type="match status" value="1"/>
</dbReference>
<feature type="transmembrane region" description="Helical" evidence="6">
    <location>
        <begin position="488"/>
        <end position="509"/>
    </location>
</feature>
<evidence type="ECO:0000256" key="5">
    <source>
        <dbReference type="SAM" id="MobiDB-lite"/>
    </source>
</evidence>
<dbReference type="Pfam" id="PF07690">
    <property type="entry name" value="MFS_1"/>
    <property type="match status" value="1"/>
</dbReference>
<evidence type="ECO:0000256" key="1">
    <source>
        <dbReference type="ARBA" id="ARBA00004141"/>
    </source>
</evidence>
<feature type="transmembrane region" description="Helical" evidence="6">
    <location>
        <begin position="390"/>
        <end position="408"/>
    </location>
</feature>
<dbReference type="PROSITE" id="PS50850">
    <property type="entry name" value="MFS"/>
    <property type="match status" value="1"/>
</dbReference>
<dbReference type="VEuPathDB" id="FungiDB:Z520_11892"/>
<dbReference type="SUPFAM" id="SSF103473">
    <property type="entry name" value="MFS general substrate transporter"/>
    <property type="match status" value="1"/>
</dbReference>
<feature type="transmembrane region" description="Helical" evidence="6">
    <location>
        <begin position="173"/>
        <end position="199"/>
    </location>
</feature>
<keyword evidence="2 6" id="KW-0812">Transmembrane</keyword>
<dbReference type="GeneID" id="27717638"/>
<keyword evidence="3 6" id="KW-1133">Transmembrane helix</keyword>
<feature type="transmembrane region" description="Helical" evidence="6">
    <location>
        <begin position="43"/>
        <end position="62"/>
    </location>
</feature>
<evidence type="ECO:0000313" key="9">
    <source>
        <dbReference type="Proteomes" id="UP000053411"/>
    </source>
</evidence>
<evidence type="ECO:0000256" key="4">
    <source>
        <dbReference type="ARBA" id="ARBA00023136"/>
    </source>
</evidence>
<reference evidence="8 9" key="1">
    <citation type="submission" date="2015-01" db="EMBL/GenBank/DDBJ databases">
        <title>The Genome Sequence of Fonsecaea multimorphosa CBS 102226.</title>
        <authorList>
            <consortium name="The Broad Institute Genomics Platform"/>
            <person name="Cuomo C."/>
            <person name="de Hoog S."/>
            <person name="Gorbushina A."/>
            <person name="Stielow B."/>
            <person name="Teixiera M."/>
            <person name="Abouelleil A."/>
            <person name="Chapman S.B."/>
            <person name="Priest M."/>
            <person name="Young S.K."/>
            <person name="Wortman J."/>
            <person name="Nusbaum C."/>
            <person name="Birren B."/>
        </authorList>
    </citation>
    <scope>NUCLEOTIDE SEQUENCE [LARGE SCALE GENOMIC DNA]</scope>
    <source>
        <strain evidence="8 9">CBS 102226</strain>
    </source>
</reference>
<dbReference type="Gene3D" id="1.20.1250.20">
    <property type="entry name" value="MFS general substrate transporter like domains"/>
    <property type="match status" value="1"/>
</dbReference>
<keyword evidence="4 6" id="KW-0472">Membrane</keyword>
<dbReference type="GO" id="GO:0016020">
    <property type="term" value="C:membrane"/>
    <property type="evidence" value="ECO:0007669"/>
    <property type="project" value="UniProtKB-SubCell"/>
</dbReference>
<feature type="transmembrane region" description="Helical" evidence="6">
    <location>
        <begin position="454"/>
        <end position="476"/>
    </location>
</feature>
<protein>
    <recommendedName>
        <fullName evidence="7">Major facilitator superfamily (MFS) profile domain-containing protein</fullName>
    </recommendedName>
</protein>
<accession>A0A0D2JGW7</accession>
<gene>
    <name evidence="8" type="ORF">Z520_11892</name>
</gene>
<feature type="transmembrane region" description="Helical" evidence="6">
    <location>
        <begin position="353"/>
        <end position="378"/>
    </location>
</feature>
<proteinExistence type="predicted"/>
<feature type="region of interest" description="Disordered" evidence="5">
    <location>
        <begin position="267"/>
        <end position="290"/>
    </location>
</feature>
<dbReference type="PANTHER" id="PTHR23507:SF1">
    <property type="entry name" value="FI18259P1-RELATED"/>
    <property type="match status" value="1"/>
</dbReference>
<feature type="compositionally biased region" description="Polar residues" evidence="5">
    <location>
        <begin position="23"/>
        <end position="33"/>
    </location>
</feature>